<dbReference type="PANTHER" id="PTHR42786">
    <property type="entry name" value="TRNA/RRNA METHYLTRANSFERASE"/>
    <property type="match status" value="1"/>
</dbReference>
<dbReference type="InterPro" id="IPR029026">
    <property type="entry name" value="tRNA_m1G_MTases_N"/>
</dbReference>
<dbReference type="GO" id="GO:0002128">
    <property type="term" value="P:tRNA nucleoside ribose methylation"/>
    <property type="evidence" value="ECO:0007669"/>
    <property type="project" value="TreeGrafter"/>
</dbReference>
<dbReference type="GO" id="GO:0003723">
    <property type="term" value="F:RNA binding"/>
    <property type="evidence" value="ECO:0007669"/>
    <property type="project" value="InterPro"/>
</dbReference>
<gene>
    <name evidence="5" type="primary">trmJ</name>
    <name evidence="7" type="ORF">A2V58_01430</name>
</gene>
<comment type="caution">
    <text evidence="7">The sequence shown here is derived from an EMBL/GenBank/DDBJ whole genome shotgun (WGS) entry which is preliminary data.</text>
</comment>
<feature type="domain" description="tRNA/rRNA methyltransferase SpoU type" evidence="6">
    <location>
        <begin position="6"/>
        <end position="155"/>
    </location>
</feature>
<dbReference type="Proteomes" id="UP000177950">
    <property type="component" value="Unassembled WGS sequence"/>
</dbReference>
<dbReference type="PANTHER" id="PTHR42786:SF2">
    <property type="entry name" value="TRNA (CYTIDINE_URIDINE-2'-O-)-METHYLTRANSFERASE TRMJ"/>
    <property type="match status" value="1"/>
</dbReference>
<evidence type="ECO:0000313" key="7">
    <source>
        <dbReference type="EMBL" id="OGI59075.1"/>
    </source>
</evidence>
<comment type="function">
    <text evidence="5">Catalyzes the formation of 2'O-methylated cytidine (Cm32) or 2'O-methylated uridine (Um32) at position 32 in tRNA.</text>
</comment>
<dbReference type="NCBIfam" id="TIGR00050">
    <property type="entry name" value="rRNA_methyl_1"/>
    <property type="match status" value="1"/>
</dbReference>
<evidence type="ECO:0000256" key="2">
    <source>
        <dbReference type="ARBA" id="ARBA00022603"/>
    </source>
</evidence>
<dbReference type="InterPro" id="IPR029028">
    <property type="entry name" value="Alpha/beta_knot_MTases"/>
</dbReference>
<dbReference type="GO" id="GO:0160206">
    <property type="term" value="F:tRNA (cytidine(32)/uridine(32)-2'-O)-methyltransferase activity"/>
    <property type="evidence" value="ECO:0007669"/>
    <property type="project" value="UniProtKB-EC"/>
</dbReference>
<evidence type="ECO:0000256" key="3">
    <source>
        <dbReference type="ARBA" id="ARBA00022679"/>
    </source>
</evidence>
<comment type="catalytic activity">
    <reaction evidence="5">
        <text>cytidine(32) in tRNA + S-adenosyl-L-methionine = 2'-O-methylcytidine(32) in tRNA + S-adenosyl-L-homocysteine + H(+)</text>
        <dbReference type="Rhea" id="RHEA:42932"/>
        <dbReference type="Rhea" id="RHEA-COMP:10288"/>
        <dbReference type="Rhea" id="RHEA-COMP:10289"/>
        <dbReference type="ChEBI" id="CHEBI:15378"/>
        <dbReference type="ChEBI" id="CHEBI:57856"/>
        <dbReference type="ChEBI" id="CHEBI:59789"/>
        <dbReference type="ChEBI" id="CHEBI:74495"/>
        <dbReference type="ChEBI" id="CHEBI:82748"/>
        <dbReference type="EC" id="2.1.1.200"/>
    </reaction>
</comment>
<protein>
    <recommendedName>
        <fullName evidence="5">tRNA (cytidine/uridine-2'-O-)-methyltransferase TrmJ</fullName>
        <ecNumber evidence="5">2.1.1.200</ecNumber>
    </recommendedName>
    <alternativeName>
        <fullName evidence="5">tRNA (cytidine(32)/uridine(32)-2'-O)-methyltransferase</fullName>
    </alternativeName>
    <alternativeName>
        <fullName evidence="5">tRNA Cm32/Um32 methyltransferase</fullName>
    </alternativeName>
</protein>
<evidence type="ECO:0000256" key="5">
    <source>
        <dbReference type="RuleBase" id="RU362024"/>
    </source>
</evidence>
<dbReference type="AlphaFoldDB" id="A0A1F6UNX6"/>
<dbReference type="InterPro" id="IPR001537">
    <property type="entry name" value="SpoU_MeTrfase"/>
</dbReference>
<keyword evidence="3 7" id="KW-0808">Transferase</keyword>
<organism evidence="7 8">
    <name type="scientific">Candidatus Muproteobacteria bacterium RBG_19FT_COMBO_61_10</name>
    <dbReference type="NCBI Taxonomy" id="1817761"/>
    <lineage>
        <taxon>Bacteria</taxon>
        <taxon>Pseudomonadati</taxon>
        <taxon>Pseudomonadota</taxon>
        <taxon>Candidatus Muproteobacteria</taxon>
    </lineage>
</organism>
<dbReference type="GO" id="GO:0106339">
    <property type="term" value="F:tRNA (cytidine(32)-2'-O)-methyltransferase activity"/>
    <property type="evidence" value="ECO:0007669"/>
    <property type="project" value="RHEA"/>
</dbReference>
<dbReference type="NCBIfam" id="NF011694">
    <property type="entry name" value="PRK15114.1"/>
    <property type="match status" value="1"/>
</dbReference>
<dbReference type="EMBL" id="MFSV01000016">
    <property type="protein sequence ID" value="OGI59075.1"/>
    <property type="molecule type" value="Genomic_DNA"/>
</dbReference>
<comment type="subcellular location">
    <subcellularLocation>
        <location evidence="5">Cytoplasm</location>
    </subcellularLocation>
</comment>
<comment type="similarity">
    <text evidence="1">Belongs to the class IV-like SAM-binding methyltransferase superfamily. RNA methyltransferase TrmH family.</text>
</comment>
<dbReference type="InterPro" id="IPR004384">
    <property type="entry name" value="RNA_MeTrfase_TrmJ/LasT"/>
</dbReference>
<dbReference type="Gene3D" id="1.10.8.590">
    <property type="match status" value="1"/>
</dbReference>
<comment type="catalytic activity">
    <reaction evidence="5">
        <text>uridine(32) in tRNA + S-adenosyl-L-methionine = 2'-O-methyluridine(32) in tRNA + S-adenosyl-L-homocysteine + H(+)</text>
        <dbReference type="Rhea" id="RHEA:42936"/>
        <dbReference type="Rhea" id="RHEA-COMP:10107"/>
        <dbReference type="Rhea" id="RHEA-COMP:10290"/>
        <dbReference type="ChEBI" id="CHEBI:15378"/>
        <dbReference type="ChEBI" id="CHEBI:57856"/>
        <dbReference type="ChEBI" id="CHEBI:59789"/>
        <dbReference type="ChEBI" id="CHEBI:65315"/>
        <dbReference type="ChEBI" id="CHEBI:74478"/>
        <dbReference type="EC" id="2.1.1.200"/>
    </reaction>
</comment>
<dbReference type="Gene3D" id="3.40.1280.10">
    <property type="match status" value="1"/>
</dbReference>
<dbReference type="Pfam" id="PF00588">
    <property type="entry name" value="SpoU_methylase"/>
    <property type="match status" value="1"/>
</dbReference>
<reference evidence="7 8" key="1">
    <citation type="journal article" date="2016" name="Nat. Commun.">
        <title>Thousands of microbial genomes shed light on interconnected biogeochemical processes in an aquifer system.</title>
        <authorList>
            <person name="Anantharaman K."/>
            <person name="Brown C.T."/>
            <person name="Hug L.A."/>
            <person name="Sharon I."/>
            <person name="Castelle C.J."/>
            <person name="Probst A.J."/>
            <person name="Thomas B.C."/>
            <person name="Singh A."/>
            <person name="Wilkins M.J."/>
            <person name="Karaoz U."/>
            <person name="Brodie E.L."/>
            <person name="Williams K.H."/>
            <person name="Hubbard S.S."/>
            <person name="Banfield J.F."/>
        </authorList>
    </citation>
    <scope>NUCLEOTIDE SEQUENCE [LARGE SCALE GENOMIC DNA]</scope>
</reference>
<keyword evidence="5" id="KW-0819">tRNA processing</keyword>
<evidence type="ECO:0000256" key="4">
    <source>
        <dbReference type="ARBA" id="ARBA00022691"/>
    </source>
</evidence>
<proteinExistence type="inferred from homology"/>
<dbReference type="GO" id="GO:0005829">
    <property type="term" value="C:cytosol"/>
    <property type="evidence" value="ECO:0007669"/>
    <property type="project" value="TreeGrafter"/>
</dbReference>
<dbReference type="CDD" id="cd18093">
    <property type="entry name" value="SpoU-like_TrmJ"/>
    <property type="match status" value="1"/>
</dbReference>
<comment type="subunit">
    <text evidence="5">Homodimer.</text>
</comment>
<dbReference type="PIRSF" id="PIRSF004808">
    <property type="entry name" value="LasT"/>
    <property type="match status" value="1"/>
</dbReference>
<keyword evidence="5" id="KW-0963">Cytoplasm</keyword>
<sequence length="246" mass="26777">MSLTNIRIVLLNTTHPGNIGAAARAMKNMCLENLVLVSPREFPAEEASARAAGADDILSRVRICATLDEALQGCRLVIGSSARSRTIAWPMLDLPAAAARLVSEAAAGEVALLFGQERTGLTNEQLDRCHFLTAIPANPGFSSLNLAGAVQVLAYEVYLASLGSVAERAPLTESGDPPLASADDLQRLYQHLEETLIQIQFLDPRNPRKLMRRLTRLFNRARLDSNELNILRGILTAVQQGWPRNT</sequence>
<dbReference type="FunFam" id="3.40.1280.10:FF:000006">
    <property type="entry name" value="Uncharacterized tRNA/rRNA methyltransferase HI_0380"/>
    <property type="match status" value="1"/>
</dbReference>
<evidence type="ECO:0000313" key="8">
    <source>
        <dbReference type="Proteomes" id="UP000177950"/>
    </source>
</evidence>
<dbReference type="EC" id="2.1.1.200" evidence="5"/>
<dbReference type="SUPFAM" id="SSF75217">
    <property type="entry name" value="alpha/beta knot"/>
    <property type="match status" value="1"/>
</dbReference>
<evidence type="ECO:0000259" key="6">
    <source>
        <dbReference type="Pfam" id="PF00588"/>
    </source>
</evidence>
<accession>A0A1F6UNX6</accession>
<name>A0A1F6UNX6_9PROT</name>
<evidence type="ECO:0000256" key="1">
    <source>
        <dbReference type="ARBA" id="ARBA00007228"/>
    </source>
</evidence>
<keyword evidence="2 5" id="KW-0489">Methyltransferase</keyword>
<keyword evidence="4 5" id="KW-0949">S-adenosyl-L-methionine</keyword>